<evidence type="ECO:0000313" key="2">
    <source>
        <dbReference type="Proteomes" id="UP000219020"/>
    </source>
</evidence>
<dbReference type="EMBL" id="NBYY01000011">
    <property type="protein sequence ID" value="PCS23035.1"/>
    <property type="molecule type" value="Genomic_DNA"/>
</dbReference>
<gene>
    <name evidence="1" type="ORF">BTN49_1010</name>
</gene>
<comment type="caution">
    <text evidence="1">The sequence shown here is derived from an EMBL/GenBank/DDBJ whole genome shotgun (WGS) entry which is preliminary data.</text>
</comment>
<name>A0A2A5T4E2_9GAMM</name>
<keyword evidence="2" id="KW-1185">Reference proteome</keyword>
<evidence type="ECO:0000313" key="1">
    <source>
        <dbReference type="EMBL" id="PCS23035.1"/>
    </source>
</evidence>
<organism evidence="1 2">
    <name type="scientific">Candidatus Enterovibrio escicola</name>
    <dbReference type="NCBI Taxonomy" id="1927127"/>
    <lineage>
        <taxon>Bacteria</taxon>
        <taxon>Pseudomonadati</taxon>
        <taxon>Pseudomonadota</taxon>
        <taxon>Gammaproteobacteria</taxon>
        <taxon>Vibrionales</taxon>
        <taxon>Vibrionaceae</taxon>
        <taxon>Enterovibrio</taxon>
    </lineage>
</organism>
<sequence length="38" mass="4295">MVEICKKRELAALDVISDVVSSVIRKQSYPDVLNFINT</sequence>
<protein>
    <submittedName>
        <fullName evidence="1">Uncharacterized protein</fullName>
    </submittedName>
</protein>
<dbReference type="AlphaFoldDB" id="A0A2A5T4E2"/>
<dbReference type="Proteomes" id="UP000219020">
    <property type="component" value="Unassembled WGS sequence"/>
</dbReference>
<reference evidence="2" key="1">
    <citation type="submission" date="2017-04" db="EMBL/GenBank/DDBJ databases">
        <title>Genome evolution of the luminous symbionts of deep sea anglerfish.</title>
        <authorList>
            <person name="Hendry T.A."/>
        </authorList>
    </citation>
    <scope>NUCLEOTIDE SEQUENCE [LARGE SCALE GENOMIC DNA]</scope>
</reference>
<accession>A0A2A5T4E2</accession>
<proteinExistence type="predicted"/>